<organism evidence="6 7">
    <name type="scientific">Fasciola gigantica</name>
    <name type="common">Giant liver fluke</name>
    <dbReference type="NCBI Taxonomy" id="46835"/>
    <lineage>
        <taxon>Eukaryota</taxon>
        <taxon>Metazoa</taxon>
        <taxon>Spiralia</taxon>
        <taxon>Lophotrochozoa</taxon>
        <taxon>Platyhelminthes</taxon>
        <taxon>Trematoda</taxon>
        <taxon>Digenea</taxon>
        <taxon>Plagiorchiida</taxon>
        <taxon>Echinostomata</taxon>
        <taxon>Echinostomatoidea</taxon>
        <taxon>Fasciolidae</taxon>
        <taxon>Fasciola</taxon>
    </lineage>
</organism>
<proteinExistence type="predicted"/>
<name>A0A504Z075_FASGI</name>
<evidence type="ECO:0000313" key="7">
    <source>
        <dbReference type="Proteomes" id="UP000316759"/>
    </source>
</evidence>
<dbReference type="EMBL" id="SUNJ01006174">
    <property type="protein sequence ID" value="TPP63020.1"/>
    <property type="molecule type" value="Genomic_DNA"/>
</dbReference>
<evidence type="ECO:0000259" key="5">
    <source>
        <dbReference type="PROSITE" id="PS51999"/>
    </source>
</evidence>
<keyword evidence="7" id="KW-1185">Reference proteome</keyword>
<feature type="domain" description="GRF-type" evidence="5">
    <location>
        <begin position="65"/>
        <end position="107"/>
    </location>
</feature>
<protein>
    <submittedName>
        <fullName evidence="6">DNA topoisomerase</fullName>
    </submittedName>
</protein>
<gene>
    <name evidence="6" type="ORF">FGIG_12206</name>
</gene>
<dbReference type="PROSITE" id="PS51999">
    <property type="entry name" value="ZF_GRF"/>
    <property type="match status" value="1"/>
</dbReference>
<evidence type="ECO:0000256" key="3">
    <source>
        <dbReference type="ARBA" id="ARBA00022833"/>
    </source>
</evidence>
<comment type="caution">
    <text evidence="6">The sequence shown here is derived from an EMBL/GenBank/DDBJ whole genome shotgun (WGS) entry which is preliminary data.</text>
</comment>
<dbReference type="Pfam" id="PF06839">
    <property type="entry name" value="Zn_ribbon_GRF"/>
    <property type="match status" value="1"/>
</dbReference>
<dbReference type="Proteomes" id="UP000316759">
    <property type="component" value="Unassembled WGS sequence"/>
</dbReference>
<dbReference type="GO" id="GO:0008270">
    <property type="term" value="F:zinc ion binding"/>
    <property type="evidence" value="ECO:0007669"/>
    <property type="project" value="UniProtKB-KW"/>
</dbReference>
<sequence length="125" mass="13180">MQFVFARIYGETPDSRSFSTRTTQSSSLPAAGAVIGSNNSTTTFPSLSDWATGSTPLDDNESVVCHCGQQAIVLTVKKAGPNQGRLFYRCAGGMGSSCDFFQWKTAAPLPGDIRGPPPLASSTQL</sequence>
<reference evidence="6 7" key="1">
    <citation type="submission" date="2019-04" db="EMBL/GenBank/DDBJ databases">
        <title>Annotation for the trematode Fasciola gigantica.</title>
        <authorList>
            <person name="Choi Y.-J."/>
        </authorList>
    </citation>
    <scope>NUCLEOTIDE SEQUENCE [LARGE SCALE GENOMIC DNA]</scope>
    <source>
        <strain evidence="6">Uganda_cow_1</strain>
    </source>
</reference>
<evidence type="ECO:0000313" key="6">
    <source>
        <dbReference type="EMBL" id="TPP63020.1"/>
    </source>
</evidence>
<evidence type="ECO:0000256" key="1">
    <source>
        <dbReference type="ARBA" id="ARBA00022723"/>
    </source>
</evidence>
<evidence type="ECO:0000256" key="2">
    <source>
        <dbReference type="ARBA" id="ARBA00022771"/>
    </source>
</evidence>
<dbReference type="STRING" id="46835.A0A504Z075"/>
<keyword evidence="1" id="KW-0479">Metal-binding</keyword>
<dbReference type="OrthoDB" id="430051at2759"/>
<keyword evidence="3" id="KW-0862">Zinc</keyword>
<accession>A0A504Z075</accession>
<dbReference type="GO" id="GO:0016853">
    <property type="term" value="F:isomerase activity"/>
    <property type="evidence" value="ECO:0007669"/>
    <property type="project" value="UniProtKB-KW"/>
</dbReference>
<keyword evidence="6" id="KW-0413">Isomerase</keyword>
<evidence type="ECO:0000256" key="4">
    <source>
        <dbReference type="PROSITE-ProRule" id="PRU01343"/>
    </source>
</evidence>
<keyword evidence="2 4" id="KW-0863">Zinc-finger</keyword>
<dbReference type="InterPro" id="IPR010666">
    <property type="entry name" value="Znf_GRF"/>
</dbReference>
<dbReference type="AlphaFoldDB" id="A0A504Z075"/>